<feature type="region of interest" description="Disordered" evidence="1">
    <location>
        <begin position="19"/>
        <end position="107"/>
    </location>
</feature>
<comment type="caution">
    <text evidence="2">The sequence shown here is derived from an EMBL/GenBank/DDBJ whole genome shotgun (WGS) entry which is preliminary data.</text>
</comment>
<evidence type="ECO:0000313" key="3">
    <source>
        <dbReference type="Proteomes" id="UP000662637"/>
    </source>
</evidence>
<gene>
    <name evidence="2" type="ORF">GHT09_005176</name>
</gene>
<protein>
    <submittedName>
        <fullName evidence="2">Uncharacterized protein</fullName>
    </submittedName>
</protein>
<evidence type="ECO:0000313" key="2">
    <source>
        <dbReference type="EMBL" id="KAF7483312.1"/>
    </source>
</evidence>
<dbReference type="Proteomes" id="UP000662637">
    <property type="component" value="Unassembled WGS sequence"/>
</dbReference>
<sequence length="152" mass="16203">MHPFPCSALLACFGNTRENAPFDQSSAADTHSTIYVQPTAKAGRRPSHPREEERAPEKRRDSGTHTERNGSATRNSSQRTTVRPAATPEGLSGSPDDEPDCKAGPFQAFIPRPSIIDTPKVSVSNPVTDGMMSGRVLSLGNATANCLNALLS</sequence>
<name>A0A834V4B3_MARMO</name>
<proteinExistence type="predicted"/>
<accession>A0A834V4B3</accession>
<evidence type="ECO:0000256" key="1">
    <source>
        <dbReference type="SAM" id="MobiDB-lite"/>
    </source>
</evidence>
<dbReference type="EMBL" id="WJEC01000380">
    <property type="protein sequence ID" value="KAF7483312.1"/>
    <property type="molecule type" value="Genomic_DNA"/>
</dbReference>
<feature type="compositionally biased region" description="Polar residues" evidence="1">
    <location>
        <begin position="19"/>
        <end position="36"/>
    </location>
</feature>
<feature type="compositionally biased region" description="Basic and acidic residues" evidence="1">
    <location>
        <begin position="48"/>
        <end position="68"/>
    </location>
</feature>
<feature type="compositionally biased region" description="Polar residues" evidence="1">
    <location>
        <begin position="69"/>
        <end position="81"/>
    </location>
</feature>
<organism evidence="2 3">
    <name type="scientific">Marmota monax</name>
    <name type="common">Woodchuck</name>
    <dbReference type="NCBI Taxonomy" id="9995"/>
    <lineage>
        <taxon>Eukaryota</taxon>
        <taxon>Metazoa</taxon>
        <taxon>Chordata</taxon>
        <taxon>Craniata</taxon>
        <taxon>Vertebrata</taxon>
        <taxon>Euteleostomi</taxon>
        <taxon>Mammalia</taxon>
        <taxon>Eutheria</taxon>
        <taxon>Euarchontoglires</taxon>
        <taxon>Glires</taxon>
        <taxon>Rodentia</taxon>
        <taxon>Sciuromorpha</taxon>
        <taxon>Sciuridae</taxon>
        <taxon>Xerinae</taxon>
        <taxon>Marmotini</taxon>
        <taxon>Marmota</taxon>
    </lineage>
</organism>
<dbReference type="AlphaFoldDB" id="A0A834V4B3"/>
<reference evidence="2" key="1">
    <citation type="submission" date="2020-08" db="EMBL/GenBank/DDBJ databases">
        <authorList>
            <person name="Shumante A."/>
            <person name="Zimin A.V."/>
            <person name="Puiu D."/>
            <person name="Salzberg S.L."/>
        </authorList>
    </citation>
    <scope>NUCLEOTIDE SEQUENCE</scope>
    <source>
        <strain evidence="2">WC2-LM</strain>
        <tissue evidence="2">Liver</tissue>
    </source>
</reference>